<protein>
    <submittedName>
        <fullName evidence="2">Uncharacterized protein</fullName>
    </submittedName>
</protein>
<dbReference type="GeneID" id="56033530"/>
<evidence type="ECO:0000313" key="2">
    <source>
        <dbReference type="EMBL" id="QLG49071.1"/>
    </source>
</evidence>
<gene>
    <name evidence="2" type="ORF">HYG82_09525</name>
</gene>
<accession>A0A7D5H2G9</accession>
<dbReference type="AlphaFoldDB" id="A0A7D5H2G9"/>
<dbReference type="RefSeq" id="WP_179260806.1">
    <property type="nucleotide sequence ID" value="NZ_CP058601.1"/>
</dbReference>
<evidence type="ECO:0000313" key="3">
    <source>
        <dbReference type="Proteomes" id="UP000509241"/>
    </source>
</evidence>
<sequence>MIGSGKRKRTAPAATSRVPSPYFALARSNQLPELFVVAVSSELPLARFKKLLESFVVAVSSELPLARFKKLLESSVDESVDPPLTRSNRPPESSSVSSVVSLRRMTDYSF</sequence>
<dbReference type="EMBL" id="CP058601">
    <property type="protein sequence ID" value="QLG49071.1"/>
    <property type="molecule type" value="Genomic_DNA"/>
</dbReference>
<dbReference type="Proteomes" id="UP000509241">
    <property type="component" value="Chromosome"/>
</dbReference>
<feature type="region of interest" description="Disordered" evidence="1">
    <location>
        <begin position="77"/>
        <end position="100"/>
    </location>
</feature>
<proteinExistence type="predicted"/>
<evidence type="ECO:0000256" key="1">
    <source>
        <dbReference type="SAM" id="MobiDB-lite"/>
    </source>
</evidence>
<dbReference type="KEGG" id="haly:HYG82_09525"/>
<reference evidence="2 3" key="1">
    <citation type="submission" date="2020-07" db="EMBL/GenBank/DDBJ databases">
        <authorList>
            <person name="Cui H."/>
        </authorList>
    </citation>
    <scope>NUCLEOTIDE SEQUENCE [LARGE SCALE GENOMIC DNA]</scope>
    <source>
        <strain evidence="2 3">YPL8</strain>
    </source>
</reference>
<organism evidence="2 3">
    <name type="scientific">Natrinema halophilum</name>
    <dbReference type="NCBI Taxonomy" id="1699371"/>
    <lineage>
        <taxon>Archaea</taxon>
        <taxon>Methanobacteriati</taxon>
        <taxon>Methanobacteriota</taxon>
        <taxon>Stenosarchaea group</taxon>
        <taxon>Halobacteria</taxon>
        <taxon>Halobacteriales</taxon>
        <taxon>Natrialbaceae</taxon>
        <taxon>Natrinema</taxon>
    </lineage>
</organism>
<keyword evidence="3" id="KW-1185">Reference proteome</keyword>
<name>A0A7D5H2G9_9EURY</name>